<evidence type="ECO:0000256" key="1">
    <source>
        <dbReference type="ARBA" id="ARBA00022452"/>
    </source>
</evidence>
<feature type="signal peptide" evidence="4">
    <location>
        <begin position="1"/>
        <end position="24"/>
    </location>
</feature>
<protein>
    <submittedName>
        <fullName evidence="8">ShlB/FhaC/HecB family hemolysin secretion/activation protein</fullName>
    </submittedName>
</protein>
<reference evidence="8" key="1">
    <citation type="submission" date="2019-01" db="EMBL/GenBank/DDBJ databases">
        <authorList>
            <person name="Lista F."/>
            <person name="Anselmo A."/>
        </authorList>
    </citation>
    <scope>NUCLEOTIDE SEQUENCE</scope>
    <source>
        <strain evidence="8">8S</strain>
    </source>
</reference>
<dbReference type="PANTHER" id="PTHR34597:SF3">
    <property type="entry name" value="OUTER MEMBRANE TRANSPORTER CDIB"/>
    <property type="match status" value="1"/>
</dbReference>
<gene>
    <name evidence="8" type="ORF">ETE84_06335</name>
</gene>
<dbReference type="PANTHER" id="PTHR34597">
    <property type="entry name" value="SLR1661 PROTEIN"/>
    <property type="match status" value="1"/>
</dbReference>
<keyword evidence="3" id="KW-0998">Cell outer membrane</keyword>
<feature type="domain" description="Haemolysin activator HlyB C-terminal" evidence="5">
    <location>
        <begin position="207"/>
        <end position="520"/>
    </location>
</feature>
<dbReference type="Pfam" id="PF08479">
    <property type="entry name" value="POTRA_2"/>
    <property type="match status" value="1"/>
</dbReference>
<dbReference type="Pfam" id="PF17287">
    <property type="entry name" value="POTRA_3"/>
    <property type="match status" value="1"/>
</dbReference>
<accession>A0A483KIJ0</accession>
<dbReference type="InterPro" id="IPR051544">
    <property type="entry name" value="TPS_OM_transporter"/>
</dbReference>
<dbReference type="AlphaFoldDB" id="A0A483KIJ0"/>
<evidence type="ECO:0000259" key="7">
    <source>
        <dbReference type="Pfam" id="PF17287"/>
    </source>
</evidence>
<dbReference type="InterPro" id="IPR035251">
    <property type="entry name" value="ShlB_POTRA"/>
</dbReference>
<dbReference type="Gene3D" id="2.40.160.50">
    <property type="entry name" value="membrane protein fhac: a member of the omp85/tpsb transporter family"/>
    <property type="match status" value="1"/>
</dbReference>
<proteinExistence type="predicted"/>
<evidence type="ECO:0000313" key="8">
    <source>
        <dbReference type="EMBL" id="TCX63603.1"/>
    </source>
</evidence>
<dbReference type="InterPro" id="IPR013686">
    <property type="entry name" value="Polypept-transport_assoc_ShlB"/>
</dbReference>
<dbReference type="PIRSF" id="PIRSF029745">
    <property type="entry name" value="FhaC"/>
    <property type="match status" value="1"/>
</dbReference>
<dbReference type="InterPro" id="IPR027282">
    <property type="entry name" value="TPS"/>
</dbReference>
<keyword evidence="4" id="KW-0732">Signal</keyword>
<keyword evidence="1" id="KW-0472">Membrane</keyword>
<feature type="domain" description="Polypeptide-transport-associated ShlB-type" evidence="6">
    <location>
        <begin position="91"/>
        <end position="148"/>
    </location>
</feature>
<dbReference type="GO" id="GO:0008320">
    <property type="term" value="F:protein transmembrane transporter activity"/>
    <property type="evidence" value="ECO:0007669"/>
    <property type="project" value="TreeGrafter"/>
</dbReference>
<feature type="domain" description="ShlB POTRA" evidence="7">
    <location>
        <begin position="151"/>
        <end position="202"/>
    </location>
</feature>
<dbReference type="GO" id="GO:0098046">
    <property type="term" value="C:type V protein secretion system complex"/>
    <property type="evidence" value="ECO:0007669"/>
    <property type="project" value="TreeGrafter"/>
</dbReference>
<dbReference type="RefSeq" id="WP_132134018.1">
    <property type="nucleotide sequence ID" value="NZ_CP163511.1"/>
</dbReference>
<evidence type="ECO:0000259" key="6">
    <source>
        <dbReference type="Pfam" id="PF08479"/>
    </source>
</evidence>
<evidence type="ECO:0000256" key="4">
    <source>
        <dbReference type="SAM" id="SignalP"/>
    </source>
</evidence>
<dbReference type="Pfam" id="PF03865">
    <property type="entry name" value="ShlB"/>
    <property type="match status" value="1"/>
</dbReference>
<keyword evidence="1" id="KW-1134">Transmembrane beta strand</keyword>
<feature type="chain" id="PRO_5019835555" evidence="4">
    <location>
        <begin position="25"/>
        <end position="556"/>
    </location>
</feature>
<evidence type="ECO:0000259" key="5">
    <source>
        <dbReference type="Pfam" id="PF03865"/>
    </source>
</evidence>
<keyword evidence="2" id="KW-0812">Transmembrane</keyword>
<comment type="caution">
    <text evidence="8">The sequence shown here is derived from an EMBL/GenBank/DDBJ whole genome shotgun (WGS) entry which is preliminary data.</text>
</comment>
<evidence type="ECO:0000256" key="2">
    <source>
        <dbReference type="ARBA" id="ARBA00022692"/>
    </source>
</evidence>
<dbReference type="Gene3D" id="3.10.20.310">
    <property type="entry name" value="membrane protein fhac"/>
    <property type="match status" value="1"/>
</dbReference>
<sequence length="556" mass="62555">MRTNTNRLAIILCLNLLTCFTAWAGIEAATVNQVEQDKARESALMPHQQQYQSSRTHTKKQTLIFPEEATCRYITKVDITSEDNAKTTALLGKIAAQAPGHCLGIEGIRLLTNALQNELITQGYITSLIDIPSQSLEGGILKITLTYGKTGHIDFAPKSAVTNLWTSMPTHTGKILRLSDLEQGMANLQRLPGASAHMKLRPGEHIGESDIEIARVMDKQWQVGAWLDDAGSRASGRYQGGGALYLYDLSSLNDILSISAGGDVEFNQHNDGNHNGNLYYSVPFGYWSLSLYGSYSQYRQLFKGRWSSIDYKSKNRYYSATLSRLLSHTRQQKTTADLRIAKSSSHYFFGGDELHVMRKQNPVWEFTLRHQRYFNNKIVDASVGIQRSLPWLSSVPTPEEKAGLYSRHSRIVHADIQALMQFAATGDKFSWMPRFHAQFSPDRLSSDNQFNIGNRWTVRGFDGENTLSANQGWYWRNDFSWNIPTPDRQVYLGLDFGRIIGSERARQGKSLSGAVGGVRGEIASTQYDFFIGTPISKPNDFHSDAMNMGFSLQWRY</sequence>
<name>A0A483KIJ0_9ENTR</name>
<dbReference type="GO" id="GO:0046819">
    <property type="term" value="P:protein secretion by the type V secretion system"/>
    <property type="evidence" value="ECO:0007669"/>
    <property type="project" value="TreeGrafter"/>
</dbReference>
<dbReference type="EMBL" id="SDCO01000003">
    <property type="protein sequence ID" value="TCX63603.1"/>
    <property type="molecule type" value="Genomic_DNA"/>
</dbReference>
<dbReference type="InterPro" id="IPR005565">
    <property type="entry name" value="Hemolysn_activator_HlyB_C"/>
</dbReference>
<evidence type="ECO:0000256" key="3">
    <source>
        <dbReference type="ARBA" id="ARBA00023237"/>
    </source>
</evidence>
<organism evidence="8">
    <name type="scientific">Klebsiella quasipneumoniae</name>
    <dbReference type="NCBI Taxonomy" id="1463165"/>
    <lineage>
        <taxon>Bacteria</taxon>
        <taxon>Pseudomonadati</taxon>
        <taxon>Pseudomonadota</taxon>
        <taxon>Gammaproteobacteria</taxon>
        <taxon>Enterobacterales</taxon>
        <taxon>Enterobacteriaceae</taxon>
        <taxon>Klebsiella/Raoultella group</taxon>
        <taxon>Klebsiella</taxon>
        <taxon>Klebsiella pneumoniae complex</taxon>
    </lineage>
</organism>